<dbReference type="GO" id="GO:0007052">
    <property type="term" value="P:mitotic spindle organization"/>
    <property type="evidence" value="ECO:0007669"/>
    <property type="project" value="TreeGrafter"/>
</dbReference>
<dbReference type="Gene3D" id="2.160.10.10">
    <property type="entry name" value="Hexapeptide repeat proteins"/>
    <property type="match status" value="1"/>
</dbReference>
<comment type="function">
    <text evidence="6">Part of the dynactin complex that activates the molecular motor dynein for ultra-processive transport along microtubules.</text>
</comment>
<dbReference type="GO" id="GO:0005869">
    <property type="term" value="C:dynactin complex"/>
    <property type="evidence" value="ECO:0007669"/>
    <property type="project" value="InterPro"/>
</dbReference>
<sequence length="130" mass="14496">MFYHVSNTFLFHKSNYIHGLKSFETTLEIGSGNTFECRSYVESSGVGHNNVIQSLARVLGSSLIESDCIVGLNTVVHDSKQLNSGTIVYGPDNLIKKRFDDNSEYKSTLSLHQAYLKEVLINYSNTLAVD</sequence>
<evidence type="ECO:0000256" key="3">
    <source>
        <dbReference type="ARBA" id="ARBA00016573"/>
    </source>
</evidence>
<dbReference type="PANTHER" id="PTHR13072:SF0">
    <property type="entry name" value="DYNACTIN SUBUNIT 6"/>
    <property type="match status" value="1"/>
</dbReference>
<gene>
    <name evidence="7" type="ORF">BB560_003102</name>
</gene>
<dbReference type="InterPro" id="IPR027777">
    <property type="entry name" value="DCTN6"/>
</dbReference>
<evidence type="ECO:0000256" key="2">
    <source>
        <dbReference type="ARBA" id="ARBA00007719"/>
    </source>
</evidence>
<evidence type="ECO:0000256" key="6">
    <source>
        <dbReference type="ARBA" id="ARBA00034687"/>
    </source>
</evidence>
<comment type="subcellular location">
    <subcellularLocation>
        <location evidence="1">Cytoplasm</location>
        <location evidence="1">Cytoskeleton</location>
    </subcellularLocation>
</comment>
<accession>A0A2T9ZCY1</accession>
<comment type="caution">
    <text evidence="7">The sequence shown here is derived from an EMBL/GenBank/DDBJ whole genome shotgun (WGS) entry which is preliminary data.</text>
</comment>
<proteinExistence type="inferred from homology"/>
<dbReference type="STRING" id="133381.A0A2T9ZCY1"/>
<dbReference type="PANTHER" id="PTHR13072">
    <property type="entry name" value="DYNACTIN 6"/>
    <property type="match status" value="1"/>
</dbReference>
<keyword evidence="4" id="KW-0963">Cytoplasm</keyword>
<dbReference type="GO" id="GO:0070840">
    <property type="term" value="F:dynein complex binding"/>
    <property type="evidence" value="ECO:0007669"/>
    <property type="project" value="TreeGrafter"/>
</dbReference>
<evidence type="ECO:0000256" key="5">
    <source>
        <dbReference type="ARBA" id="ARBA00023212"/>
    </source>
</evidence>
<dbReference type="OrthoDB" id="2355at2759"/>
<evidence type="ECO:0000313" key="7">
    <source>
        <dbReference type="EMBL" id="PVV02441.1"/>
    </source>
</evidence>
<dbReference type="InterPro" id="IPR011004">
    <property type="entry name" value="Trimer_LpxA-like_sf"/>
</dbReference>
<dbReference type="SUPFAM" id="SSF51161">
    <property type="entry name" value="Trimeric LpxA-like enzymes"/>
    <property type="match status" value="1"/>
</dbReference>
<dbReference type="AlphaFoldDB" id="A0A2T9ZCY1"/>
<organism evidence="7 8">
    <name type="scientific">Smittium megazygosporum</name>
    <dbReference type="NCBI Taxonomy" id="133381"/>
    <lineage>
        <taxon>Eukaryota</taxon>
        <taxon>Fungi</taxon>
        <taxon>Fungi incertae sedis</taxon>
        <taxon>Zoopagomycota</taxon>
        <taxon>Kickxellomycotina</taxon>
        <taxon>Harpellomycetes</taxon>
        <taxon>Harpellales</taxon>
        <taxon>Legeriomycetaceae</taxon>
        <taxon>Smittium</taxon>
    </lineage>
</organism>
<protein>
    <recommendedName>
        <fullName evidence="3">Dynactin subunit 6</fullName>
    </recommendedName>
</protein>
<evidence type="ECO:0000256" key="1">
    <source>
        <dbReference type="ARBA" id="ARBA00004245"/>
    </source>
</evidence>
<dbReference type="Proteomes" id="UP000245609">
    <property type="component" value="Unassembled WGS sequence"/>
</dbReference>
<evidence type="ECO:0000256" key="4">
    <source>
        <dbReference type="ARBA" id="ARBA00022490"/>
    </source>
</evidence>
<reference evidence="7 8" key="1">
    <citation type="journal article" date="2018" name="MBio">
        <title>Comparative Genomics Reveals the Core Gene Toolbox for the Fungus-Insect Symbiosis.</title>
        <authorList>
            <person name="Wang Y."/>
            <person name="Stata M."/>
            <person name="Wang W."/>
            <person name="Stajich J.E."/>
            <person name="White M.M."/>
            <person name="Moncalvo J.M."/>
        </authorList>
    </citation>
    <scope>NUCLEOTIDE SEQUENCE [LARGE SCALE GENOMIC DNA]</scope>
    <source>
        <strain evidence="7 8">SC-DP-2</strain>
    </source>
</reference>
<name>A0A2T9ZCY1_9FUNG</name>
<dbReference type="EMBL" id="MBFS01000461">
    <property type="protein sequence ID" value="PVV02441.1"/>
    <property type="molecule type" value="Genomic_DNA"/>
</dbReference>
<evidence type="ECO:0000313" key="8">
    <source>
        <dbReference type="Proteomes" id="UP000245609"/>
    </source>
</evidence>
<keyword evidence="5" id="KW-0206">Cytoskeleton</keyword>
<comment type="similarity">
    <text evidence="2">Belongs to the dynactin subunits 5/6 family. Dynactin subunit 6 subfamily.</text>
</comment>
<keyword evidence="8" id="KW-1185">Reference proteome</keyword>